<dbReference type="GO" id="GO:0008745">
    <property type="term" value="F:N-acetylmuramoyl-L-alanine amidase activity"/>
    <property type="evidence" value="ECO:0007669"/>
    <property type="project" value="InterPro"/>
</dbReference>
<organism evidence="2 3">
    <name type="scientific">Candidatus Avoscillospira avistercoris</name>
    <dbReference type="NCBI Taxonomy" id="2840707"/>
    <lineage>
        <taxon>Bacteria</taxon>
        <taxon>Bacillati</taxon>
        <taxon>Bacillota</taxon>
        <taxon>Clostridia</taxon>
        <taxon>Eubacteriales</taxon>
        <taxon>Oscillospiraceae</taxon>
        <taxon>Oscillospiraceae incertae sedis</taxon>
        <taxon>Candidatus Avoscillospira</taxon>
    </lineage>
</organism>
<name>A0A9D1JT55_9FIRM</name>
<dbReference type="InterPro" id="IPR002508">
    <property type="entry name" value="MurNAc-LAA_cat"/>
</dbReference>
<dbReference type="GO" id="GO:0030288">
    <property type="term" value="C:outer membrane-bounded periplasmic space"/>
    <property type="evidence" value="ECO:0007669"/>
    <property type="project" value="TreeGrafter"/>
</dbReference>
<sequence length="251" mass="27150">MNLLLIAGHGAGDPGAVWNGRQEADETRRLAADVQRAIGSRCTVARYPEHRNAYSDYQAGSLNQTAQFSQYDAVLELHFNAAAAGTADGKLKGVEAYVTTTETDTALASALCGALASLGFPNRGVKRKNWAVIAAARRQGVPAVLLEVCFLDDGDDMALYDRRYHEVAAALADAAAKTLGWKGEKPMTYEEFVSMMERYQQERAALPPGTWSAQARAWCETGGILNDGRYGSQVTREELAQALYNLAGKGR</sequence>
<gene>
    <name evidence="2" type="ORF">IAA83_00350</name>
</gene>
<dbReference type="Gene3D" id="3.40.630.40">
    <property type="entry name" value="Zn-dependent exopeptidases"/>
    <property type="match status" value="1"/>
</dbReference>
<dbReference type="Pfam" id="PF01520">
    <property type="entry name" value="Amidase_3"/>
    <property type="match status" value="1"/>
</dbReference>
<dbReference type="PANTHER" id="PTHR30404:SF8">
    <property type="entry name" value="AUTOLYSIN PH-RELATED"/>
    <property type="match status" value="1"/>
</dbReference>
<reference evidence="2" key="1">
    <citation type="submission" date="2020-10" db="EMBL/GenBank/DDBJ databases">
        <authorList>
            <person name="Gilroy R."/>
        </authorList>
    </citation>
    <scope>NUCLEOTIDE SEQUENCE</scope>
    <source>
        <strain evidence="2">ChiBcec16-1751</strain>
    </source>
</reference>
<dbReference type="AlphaFoldDB" id="A0A9D1JT55"/>
<dbReference type="Proteomes" id="UP000886741">
    <property type="component" value="Unassembled WGS sequence"/>
</dbReference>
<reference evidence="2" key="2">
    <citation type="journal article" date="2021" name="PeerJ">
        <title>Extensive microbial diversity within the chicken gut microbiome revealed by metagenomics and culture.</title>
        <authorList>
            <person name="Gilroy R."/>
            <person name="Ravi A."/>
            <person name="Getino M."/>
            <person name="Pursley I."/>
            <person name="Horton D.L."/>
            <person name="Alikhan N.F."/>
            <person name="Baker D."/>
            <person name="Gharbi K."/>
            <person name="Hall N."/>
            <person name="Watson M."/>
            <person name="Adriaenssens E.M."/>
            <person name="Foster-Nyarko E."/>
            <person name="Jarju S."/>
            <person name="Secka A."/>
            <person name="Antonio M."/>
            <person name="Oren A."/>
            <person name="Chaudhuri R.R."/>
            <person name="La Ragione R."/>
            <person name="Hildebrand F."/>
            <person name="Pallen M.J."/>
        </authorList>
    </citation>
    <scope>NUCLEOTIDE SEQUENCE</scope>
    <source>
        <strain evidence="2">ChiBcec16-1751</strain>
    </source>
</reference>
<dbReference type="PANTHER" id="PTHR30404">
    <property type="entry name" value="N-ACETYLMURAMOYL-L-ALANINE AMIDASE"/>
    <property type="match status" value="1"/>
</dbReference>
<dbReference type="CDD" id="cd02696">
    <property type="entry name" value="MurNAc-LAA"/>
    <property type="match status" value="1"/>
</dbReference>
<dbReference type="SMART" id="SM00646">
    <property type="entry name" value="Ami_3"/>
    <property type="match status" value="1"/>
</dbReference>
<dbReference type="EMBL" id="DVJJ01000009">
    <property type="protein sequence ID" value="HIS63804.1"/>
    <property type="molecule type" value="Genomic_DNA"/>
</dbReference>
<evidence type="ECO:0000313" key="3">
    <source>
        <dbReference type="Proteomes" id="UP000886741"/>
    </source>
</evidence>
<evidence type="ECO:0000313" key="2">
    <source>
        <dbReference type="EMBL" id="HIS63804.1"/>
    </source>
</evidence>
<evidence type="ECO:0000259" key="1">
    <source>
        <dbReference type="SMART" id="SM00646"/>
    </source>
</evidence>
<feature type="domain" description="MurNAc-LAA" evidence="1">
    <location>
        <begin position="63"/>
        <end position="176"/>
    </location>
</feature>
<dbReference type="InterPro" id="IPR050695">
    <property type="entry name" value="N-acetylmuramoyl_amidase_3"/>
</dbReference>
<protein>
    <submittedName>
        <fullName evidence="2">N-acetylmuramoyl-L-alanine amidase</fullName>
    </submittedName>
</protein>
<proteinExistence type="predicted"/>
<accession>A0A9D1JT55</accession>
<dbReference type="GO" id="GO:0009253">
    <property type="term" value="P:peptidoglycan catabolic process"/>
    <property type="evidence" value="ECO:0007669"/>
    <property type="project" value="InterPro"/>
</dbReference>
<comment type="caution">
    <text evidence="2">The sequence shown here is derived from an EMBL/GenBank/DDBJ whole genome shotgun (WGS) entry which is preliminary data.</text>
</comment>
<dbReference type="SUPFAM" id="SSF53187">
    <property type="entry name" value="Zn-dependent exopeptidases"/>
    <property type="match status" value="1"/>
</dbReference>